<gene>
    <name evidence="2" type="ORF">SH1V18_23740</name>
</gene>
<name>A0A9W5YB64_9FIRM</name>
<dbReference type="Proteomes" id="UP001144256">
    <property type="component" value="Unassembled WGS sequence"/>
</dbReference>
<accession>A0A9W5YB64</accession>
<organism evidence="2 3">
    <name type="scientific">Vallitalea longa</name>
    <dbReference type="NCBI Taxonomy" id="2936439"/>
    <lineage>
        <taxon>Bacteria</taxon>
        <taxon>Bacillati</taxon>
        <taxon>Bacillota</taxon>
        <taxon>Clostridia</taxon>
        <taxon>Lachnospirales</taxon>
        <taxon>Vallitaleaceae</taxon>
        <taxon>Vallitalea</taxon>
    </lineage>
</organism>
<dbReference type="Pfam" id="PF13785">
    <property type="entry name" value="DUF4178"/>
    <property type="match status" value="1"/>
</dbReference>
<dbReference type="RefSeq" id="WP_281815629.1">
    <property type="nucleotide sequence ID" value="NZ_BRLB01000006.1"/>
</dbReference>
<comment type="caution">
    <text evidence="2">The sequence shown here is derived from an EMBL/GenBank/DDBJ whole genome shotgun (WGS) entry which is preliminary data.</text>
</comment>
<reference evidence="2" key="1">
    <citation type="submission" date="2022-06" db="EMBL/GenBank/DDBJ databases">
        <title>Vallitalea longa sp. nov., an anaerobic bacterium isolated from marine sediment.</title>
        <authorList>
            <person name="Hirano S."/>
            <person name="Terahara T."/>
            <person name="Mori K."/>
            <person name="Hamada M."/>
            <person name="Matsumoto R."/>
            <person name="Kobayashi T."/>
        </authorList>
    </citation>
    <scope>NUCLEOTIDE SEQUENCE</scope>
    <source>
        <strain evidence="2">SH18-1</strain>
    </source>
</reference>
<protein>
    <recommendedName>
        <fullName evidence="1">DUF4178 domain-containing protein</fullName>
    </recommendedName>
</protein>
<dbReference type="EMBL" id="BRLB01000006">
    <property type="protein sequence ID" value="GKX29894.1"/>
    <property type="molecule type" value="Genomic_DNA"/>
</dbReference>
<dbReference type="InterPro" id="IPR025235">
    <property type="entry name" value="DUF4178"/>
</dbReference>
<dbReference type="AlphaFoldDB" id="A0A9W5YB64"/>
<evidence type="ECO:0000259" key="1">
    <source>
        <dbReference type="Pfam" id="PF13785"/>
    </source>
</evidence>
<evidence type="ECO:0000313" key="2">
    <source>
        <dbReference type="EMBL" id="GKX29894.1"/>
    </source>
</evidence>
<evidence type="ECO:0000313" key="3">
    <source>
        <dbReference type="Proteomes" id="UP001144256"/>
    </source>
</evidence>
<keyword evidence="3" id="KW-1185">Reference proteome</keyword>
<feature type="domain" description="DUF4178" evidence="1">
    <location>
        <begin position="32"/>
        <end position="164"/>
    </location>
</feature>
<proteinExistence type="predicted"/>
<sequence length="174" mass="20274">MGFIDRIKNISRANKTAKMESENDKLTVLNMRVGDIVSIEEVDYEVKGILKFNDHGWRWTEYKLKDSRKTYWLSVEKDDDIEICLYQEVVAITTEAPKVYEYKGVTYYMQEGSDAIVEDVQGDISSVKGEEVDYYEYCDEDGEKLLSLEIWNGEVEMGVGRKIEDYNVEIYPNN</sequence>